<name>A0A7D9L7G6_PARCT</name>
<comment type="caution">
    <text evidence="1">The sequence shown here is derived from an EMBL/GenBank/DDBJ whole genome shotgun (WGS) entry which is preliminary data.</text>
</comment>
<dbReference type="InterPro" id="IPR001849">
    <property type="entry name" value="PH_domain"/>
</dbReference>
<dbReference type="SMART" id="SM00233">
    <property type="entry name" value="PH"/>
    <property type="match status" value="1"/>
</dbReference>
<dbReference type="FunFam" id="2.30.29.30:FF:000286">
    <property type="entry name" value="PH-protein kinase domain containing protein"/>
    <property type="match status" value="1"/>
</dbReference>
<gene>
    <name evidence="1" type="ORF">PACLA_8A064899</name>
</gene>
<dbReference type="EMBL" id="CACRXK020014388">
    <property type="protein sequence ID" value="CAB4026762.1"/>
    <property type="molecule type" value="Genomic_DNA"/>
</dbReference>
<dbReference type="SUPFAM" id="SSF50729">
    <property type="entry name" value="PH domain-like"/>
    <property type="match status" value="1"/>
</dbReference>
<reference evidence="1" key="1">
    <citation type="submission" date="2020-04" db="EMBL/GenBank/DDBJ databases">
        <authorList>
            <person name="Alioto T."/>
            <person name="Alioto T."/>
            <person name="Gomez Garrido J."/>
        </authorList>
    </citation>
    <scope>NUCLEOTIDE SEQUENCE</scope>
    <source>
        <strain evidence="1">A484AB</strain>
    </source>
</reference>
<dbReference type="InterPro" id="IPR011993">
    <property type="entry name" value="PH-like_dom_sf"/>
</dbReference>
<evidence type="ECO:0000313" key="2">
    <source>
        <dbReference type="Proteomes" id="UP001152795"/>
    </source>
</evidence>
<dbReference type="OrthoDB" id="5966951at2759"/>
<accession>A0A7D9L7G6</accession>
<dbReference type="Proteomes" id="UP001152795">
    <property type="component" value="Unassembled WGS sequence"/>
</dbReference>
<protein>
    <submittedName>
        <fullName evidence="1">Uncharacterized protein</fullName>
    </submittedName>
</protein>
<keyword evidence="2" id="KW-1185">Reference proteome</keyword>
<proteinExistence type="predicted"/>
<organism evidence="1 2">
    <name type="scientific">Paramuricea clavata</name>
    <name type="common">Red gorgonian</name>
    <name type="synonym">Violescent sea-whip</name>
    <dbReference type="NCBI Taxonomy" id="317549"/>
    <lineage>
        <taxon>Eukaryota</taxon>
        <taxon>Metazoa</taxon>
        <taxon>Cnidaria</taxon>
        <taxon>Anthozoa</taxon>
        <taxon>Octocorallia</taxon>
        <taxon>Malacalcyonacea</taxon>
        <taxon>Plexauridae</taxon>
        <taxon>Paramuricea</taxon>
    </lineage>
</organism>
<dbReference type="Pfam" id="PF00169">
    <property type="entry name" value="PH"/>
    <property type="match status" value="1"/>
</dbReference>
<feature type="non-terminal residue" evidence="1">
    <location>
        <position position="215"/>
    </location>
</feature>
<evidence type="ECO:0000313" key="1">
    <source>
        <dbReference type="EMBL" id="CAB4026762.1"/>
    </source>
</evidence>
<dbReference type="Gene3D" id="2.30.29.30">
    <property type="entry name" value="Pleckstrin-homology domain (PH domain)/Phosphotyrosine-binding domain (PTB)"/>
    <property type="match status" value="1"/>
</dbReference>
<dbReference type="AlphaFoldDB" id="A0A7D9L7G6"/>
<dbReference type="PROSITE" id="PS50003">
    <property type="entry name" value="PH_DOMAIN"/>
    <property type="match status" value="1"/>
</dbReference>
<dbReference type="InterPro" id="IPR051707">
    <property type="entry name" value="PI-Interact_SigTrans_Reg"/>
</dbReference>
<sequence>METDGAKFNGKERSSSCGERYVLKEGWCTKESGTTLFGASNWRQRWFALIRDDSTLTLAYYKQINDSQPKGKVCLDSTYTARELETDEEKMKSNCFAVGPLFNDPSIRTYYISCESEEEKLDWMSSINASIEGSPAQVQKHAKSFRKRYNRISSRKVRPLSSSESCNFADPGWRIQQWRNLCERATESSWKKSDTKNGITVARQTFKDNSFAIIK</sequence>
<dbReference type="PANTHER" id="PTHR14336">
    <property type="entry name" value="TANDEM PH DOMAIN CONTAINING PROTEIN"/>
    <property type="match status" value="1"/>
</dbReference>